<organism evidence="1 2">
    <name type="scientific">Rubroshorea leprosula</name>
    <dbReference type="NCBI Taxonomy" id="152421"/>
    <lineage>
        <taxon>Eukaryota</taxon>
        <taxon>Viridiplantae</taxon>
        <taxon>Streptophyta</taxon>
        <taxon>Embryophyta</taxon>
        <taxon>Tracheophyta</taxon>
        <taxon>Spermatophyta</taxon>
        <taxon>Magnoliopsida</taxon>
        <taxon>eudicotyledons</taxon>
        <taxon>Gunneridae</taxon>
        <taxon>Pentapetalae</taxon>
        <taxon>rosids</taxon>
        <taxon>malvids</taxon>
        <taxon>Malvales</taxon>
        <taxon>Dipterocarpaceae</taxon>
        <taxon>Rubroshorea</taxon>
    </lineage>
</organism>
<sequence>MVDESPSEDCCIHKVSNSRSCLTKIIDLLFPYDGSRRGSDDRPGQVEVKDAVVIVHLAKSTAHELEIKDRCKNLIARIEKQGGRRQHGSSDFSYDPLSYTLNFEDKASQAYEMLVISFSSDLMPRQSKSLGPTAKTAFCVGNERDHSEQLTSTDSFGLFN</sequence>
<dbReference type="Proteomes" id="UP001054252">
    <property type="component" value="Unassembled WGS sequence"/>
</dbReference>
<evidence type="ECO:0000313" key="1">
    <source>
        <dbReference type="EMBL" id="GKV25015.1"/>
    </source>
</evidence>
<proteinExistence type="predicted"/>
<protein>
    <submittedName>
        <fullName evidence="1">Uncharacterized protein</fullName>
    </submittedName>
</protein>
<evidence type="ECO:0000313" key="2">
    <source>
        <dbReference type="Proteomes" id="UP001054252"/>
    </source>
</evidence>
<dbReference type="AlphaFoldDB" id="A0AAV5KK78"/>
<comment type="caution">
    <text evidence="1">The sequence shown here is derived from an EMBL/GenBank/DDBJ whole genome shotgun (WGS) entry which is preliminary data.</text>
</comment>
<gene>
    <name evidence="1" type="ORF">SLEP1_g34526</name>
</gene>
<name>A0AAV5KK78_9ROSI</name>
<accession>A0AAV5KK78</accession>
<keyword evidence="2" id="KW-1185">Reference proteome</keyword>
<reference evidence="1 2" key="1">
    <citation type="journal article" date="2021" name="Commun. Biol.">
        <title>The genome of Shorea leprosula (Dipterocarpaceae) highlights the ecological relevance of drought in aseasonal tropical rainforests.</title>
        <authorList>
            <person name="Ng K.K.S."/>
            <person name="Kobayashi M.J."/>
            <person name="Fawcett J.A."/>
            <person name="Hatakeyama M."/>
            <person name="Paape T."/>
            <person name="Ng C.H."/>
            <person name="Ang C.C."/>
            <person name="Tnah L.H."/>
            <person name="Lee C.T."/>
            <person name="Nishiyama T."/>
            <person name="Sese J."/>
            <person name="O'Brien M.J."/>
            <person name="Copetti D."/>
            <person name="Mohd Noor M.I."/>
            <person name="Ong R.C."/>
            <person name="Putra M."/>
            <person name="Sireger I.Z."/>
            <person name="Indrioko S."/>
            <person name="Kosugi Y."/>
            <person name="Izuno A."/>
            <person name="Isagi Y."/>
            <person name="Lee S.L."/>
            <person name="Shimizu K.K."/>
        </authorList>
    </citation>
    <scope>NUCLEOTIDE SEQUENCE [LARGE SCALE GENOMIC DNA]</scope>
    <source>
        <strain evidence="1">214</strain>
    </source>
</reference>
<dbReference type="EMBL" id="BPVZ01000067">
    <property type="protein sequence ID" value="GKV25015.1"/>
    <property type="molecule type" value="Genomic_DNA"/>
</dbReference>